<dbReference type="EMBL" id="VFIA01000018">
    <property type="protein sequence ID" value="MBC3792670.1"/>
    <property type="molecule type" value="Genomic_DNA"/>
</dbReference>
<dbReference type="SUPFAM" id="SSF54001">
    <property type="entry name" value="Cysteine proteinases"/>
    <property type="match status" value="1"/>
</dbReference>
<dbReference type="SMART" id="SM00460">
    <property type="entry name" value="TGc"/>
    <property type="match status" value="1"/>
</dbReference>
<comment type="caution">
    <text evidence="2">The sequence shown here is derived from an EMBL/GenBank/DDBJ whole genome shotgun (WGS) entry which is preliminary data.</text>
</comment>
<dbReference type="PANTHER" id="PTHR38339:SF1">
    <property type="entry name" value="TRANSGLUTAMINASE-LIKE DOMAIN-CONTAINING PROTEIN"/>
    <property type="match status" value="1"/>
</dbReference>
<name>A0ABR6W9Y6_9BACT</name>
<dbReference type="Pfam" id="PF01841">
    <property type="entry name" value="Transglut_core"/>
    <property type="match status" value="1"/>
</dbReference>
<evidence type="ECO:0000313" key="3">
    <source>
        <dbReference type="Proteomes" id="UP000700732"/>
    </source>
</evidence>
<evidence type="ECO:0000259" key="1">
    <source>
        <dbReference type="SMART" id="SM00460"/>
    </source>
</evidence>
<sequence>MDTKLRLAVEPPSGAGVYKDGSNKPMNDKRIRHPYPAWLCQSLIVLLTTGLLSATTAPPRQRTVEFTYKTVVSAGTAGNRTVDVWVPVPHNSPFQTITNLIIMSPYPYRIDTAQYGNRIMHLTVANPTASFMIDMRFTATRKEHIQERLEAGNSPKSIVAPADLAHWLKPDRLVPIDGNIKRWAQGVVDSVGARTDLQKARAIYNHVIATVKYDKTGTGWGQGDIYYACDTRRGNCTDFHAIFIGYCRAVGIPARFAIGFSLPTDRPAGQVSGYHCWAEFYLKGVGWVPIDASEAAKNPSRRAYFFGAHDENRIEFTIGRDLVLHPRQAQPLNYFVYPYAEINGKPVTTLVNTFTYRNLPAVSARR</sequence>
<dbReference type="RefSeq" id="WP_235985517.1">
    <property type="nucleotide sequence ID" value="NZ_VFIA01000018.1"/>
</dbReference>
<keyword evidence="3" id="KW-1185">Reference proteome</keyword>
<dbReference type="Proteomes" id="UP000700732">
    <property type="component" value="Unassembled WGS sequence"/>
</dbReference>
<organism evidence="2 3">
    <name type="scientific">Spirosoma utsteinense</name>
    <dbReference type="NCBI Taxonomy" id="2585773"/>
    <lineage>
        <taxon>Bacteria</taxon>
        <taxon>Pseudomonadati</taxon>
        <taxon>Bacteroidota</taxon>
        <taxon>Cytophagia</taxon>
        <taxon>Cytophagales</taxon>
        <taxon>Cytophagaceae</taxon>
        <taxon>Spirosoma</taxon>
    </lineage>
</organism>
<evidence type="ECO:0000313" key="2">
    <source>
        <dbReference type="EMBL" id="MBC3792670.1"/>
    </source>
</evidence>
<feature type="domain" description="Transglutaminase-like" evidence="1">
    <location>
        <begin position="228"/>
        <end position="294"/>
    </location>
</feature>
<accession>A0ABR6W9Y6</accession>
<dbReference type="InterPro" id="IPR038765">
    <property type="entry name" value="Papain-like_cys_pep_sf"/>
</dbReference>
<dbReference type="Gene3D" id="3.10.620.30">
    <property type="match status" value="1"/>
</dbReference>
<dbReference type="PANTHER" id="PTHR38339">
    <property type="entry name" value="TRANSGLUTAMINASE DOMAIN PROTEIN"/>
    <property type="match status" value="1"/>
</dbReference>
<proteinExistence type="predicted"/>
<protein>
    <submittedName>
        <fullName evidence="2">Transglutaminase-like putative cysteine protease</fullName>
    </submittedName>
</protein>
<gene>
    <name evidence="2" type="ORF">FH603_3184</name>
</gene>
<reference evidence="2 3" key="1">
    <citation type="submission" date="2019-06" db="EMBL/GenBank/DDBJ databases">
        <title>Spirosoma utsteinense sp. nov. isolated from Antarctic ice-free soils.</title>
        <authorList>
            <person name="Tahon G."/>
        </authorList>
    </citation>
    <scope>NUCLEOTIDE SEQUENCE [LARGE SCALE GENOMIC DNA]</scope>
    <source>
        <strain evidence="2 3">LMG 31447</strain>
    </source>
</reference>
<dbReference type="InterPro" id="IPR002931">
    <property type="entry name" value="Transglutaminase-like"/>
</dbReference>